<evidence type="ECO:0000313" key="7">
    <source>
        <dbReference type="Proteomes" id="UP000007879"/>
    </source>
</evidence>
<feature type="compositionally biased region" description="Basic and acidic residues" evidence="5">
    <location>
        <begin position="107"/>
        <end position="127"/>
    </location>
</feature>
<name>A0AAN0IWA8_AMPQE</name>
<protein>
    <recommendedName>
        <fullName evidence="8">DNA-directed RNA polymerase III subunit RPC4</fullName>
    </recommendedName>
</protein>
<keyword evidence="7" id="KW-1185">Reference proteome</keyword>
<dbReference type="Proteomes" id="UP000007879">
    <property type="component" value="Unassembled WGS sequence"/>
</dbReference>
<proteinExistence type="predicted"/>
<gene>
    <name evidence="6" type="primary">105316725</name>
</gene>
<evidence type="ECO:0000256" key="2">
    <source>
        <dbReference type="ARBA" id="ARBA00022478"/>
    </source>
</evidence>
<reference evidence="7" key="1">
    <citation type="journal article" date="2010" name="Nature">
        <title>The Amphimedon queenslandica genome and the evolution of animal complexity.</title>
        <authorList>
            <person name="Srivastava M."/>
            <person name="Simakov O."/>
            <person name="Chapman J."/>
            <person name="Fahey B."/>
            <person name="Gauthier M.E."/>
            <person name="Mitros T."/>
            <person name="Richards G.S."/>
            <person name="Conaco C."/>
            <person name="Dacre M."/>
            <person name="Hellsten U."/>
            <person name="Larroux C."/>
            <person name="Putnam N.H."/>
            <person name="Stanke M."/>
            <person name="Adamska M."/>
            <person name="Darling A."/>
            <person name="Degnan S.M."/>
            <person name="Oakley T.H."/>
            <person name="Plachetzki D.C."/>
            <person name="Zhai Y."/>
            <person name="Adamski M."/>
            <person name="Calcino A."/>
            <person name="Cummins S.F."/>
            <person name="Goodstein D.M."/>
            <person name="Harris C."/>
            <person name="Jackson D.J."/>
            <person name="Leys S.P."/>
            <person name="Shu S."/>
            <person name="Woodcroft B.J."/>
            <person name="Vervoort M."/>
            <person name="Kosik K.S."/>
            <person name="Manning G."/>
            <person name="Degnan B.M."/>
            <person name="Rokhsar D.S."/>
        </authorList>
    </citation>
    <scope>NUCLEOTIDE SEQUENCE [LARGE SCALE GENOMIC DNA]</scope>
</reference>
<dbReference type="AlphaFoldDB" id="A0AAN0IWA8"/>
<feature type="compositionally biased region" description="Acidic residues" evidence="5">
    <location>
        <begin position="128"/>
        <end position="138"/>
    </location>
</feature>
<keyword evidence="2" id="KW-0240">DNA-directed RNA polymerase</keyword>
<keyword evidence="4" id="KW-0539">Nucleus</keyword>
<evidence type="ECO:0000256" key="3">
    <source>
        <dbReference type="ARBA" id="ARBA00023163"/>
    </source>
</evidence>
<feature type="compositionally biased region" description="Basic and acidic residues" evidence="5">
    <location>
        <begin position="1"/>
        <end position="10"/>
    </location>
</feature>
<dbReference type="Pfam" id="PF05132">
    <property type="entry name" value="RNA_pol_Rpc4"/>
    <property type="match status" value="1"/>
</dbReference>
<dbReference type="PANTHER" id="PTHR13408">
    <property type="entry name" value="DNA-DIRECTED RNA POLYMERASE III"/>
    <property type="match status" value="1"/>
</dbReference>
<organism evidence="6 7">
    <name type="scientific">Amphimedon queenslandica</name>
    <name type="common">Sponge</name>
    <dbReference type="NCBI Taxonomy" id="400682"/>
    <lineage>
        <taxon>Eukaryota</taxon>
        <taxon>Metazoa</taxon>
        <taxon>Porifera</taxon>
        <taxon>Demospongiae</taxon>
        <taxon>Heteroscleromorpha</taxon>
        <taxon>Haplosclerida</taxon>
        <taxon>Niphatidae</taxon>
        <taxon>Amphimedon</taxon>
    </lineage>
</organism>
<comment type="subcellular location">
    <subcellularLocation>
        <location evidence="1">Nucleus</location>
    </subcellularLocation>
</comment>
<evidence type="ECO:0008006" key="8">
    <source>
        <dbReference type="Google" id="ProtNLM"/>
    </source>
</evidence>
<dbReference type="EnsemblMetazoa" id="XM_019993162.1">
    <property type="protein sequence ID" value="XP_019848721.1"/>
    <property type="gene ID" value="LOC105316725"/>
</dbReference>
<feature type="region of interest" description="Disordered" evidence="5">
    <location>
        <begin position="1"/>
        <end position="141"/>
    </location>
</feature>
<evidence type="ECO:0000256" key="5">
    <source>
        <dbReference type="SAM" id="MobiDB-lite"/>
    </source>
</evidence>
<sequence>MSDQRAKGPTDRLPSLKGKRDLTLGGVKKKVYVPNIPVRRPKPEAPPKTQESTPTIKPVPSSKSKKAPPLEKGRGKRRREIVTSASVFSMGPAEGARGRGGATFGSVKKDTVVKEERKSKPIKREVEGDYESSGEEGEASLHRSDIASVFSSCPLPPVQLPLKHFSSDKEKPLALNIQIKEEPMDTDMVLVKPVHPVSETSQTSPSEIFQPTEEGKGQFLLFQLPDCLPLPSLSPSPDESSSIVTGSLRDIPDGLIGRLSVYKSGRVNIGLGDVSLNVAMGTRGGFLQEIASLKSTTGEGSFIPLGHLSHKLNCTPDLESLGLHTER</sequence>
<evidence type="ECO:0000313" key="6">
    <source>
        <dbReference type="EnsemblMetazoa" id="XP_019848721.1"/>
    </source>
</evidence>
<reference evidence="6" key="2">
    <citation type="submission" date="2024-06" db="UniProtKB">
        <authorList>
            <consortium name="EnsemblMetazoa"/>
        </authorList>
    </citation>
    <scope>IDENTIFICATION</scope>
</reference>
<feature type="compositionally biased region" description="Low complexity" evidence="5">
    <location>
        <begin position="52"/>
        <end position="62"/>
    </location>
</feature>
<dbReference type="GO" id="GO:0042797">
    <property type="term" value="P:tRNA transcription by RNA polymerase III"/>
    <property type="evidence" value="ECO:0007669"/>
    <property type="project" value="TreeGrafter"/>
</dbReference>
<evidence type="ECO:0000256" key="4">
    <source>
        <dbReference type="ARBA" id="ARBA00023242"/>
    </source>
</evidence>
<dbReference type="InterPro" id="IPR007811">
    <property type="entry name" value="RPC4"/>
</dbReference>
<dbReference type="GO" id="GO:0003677">
    <property type="term" value="F:DNA binding"/>
    <property type="evidence" value="ECO:0007669"/>
    <property type="project" value="InterPro"/>
</dbReference>
<keyword evidence="3" id="KW-0804">Transcription</keyword>
<dbReference type="PANTHER" id="PTHR13408:SF0">
    <property type="entry name" value="DNA-DIRECTED RNA POLYMERASE III SUBUNIT RPC4"/>
    <property type="match status" value="1"/>
</dbReference>
<evidence type="ECO:0000256" key="1">
    <source>
        <dbReference type="ARBA" id="ARBA00004123"/>
    </source>
</evidence>
<accession>A0AAN0IWA8</accession>
<dbReference type="GO" id="GO:0005666">
    <property type="term" value="C:RNA polymerase III complex"/>
    <property type="evidence" value="ECO:0007669"/>
    <property type="project" value="InterPro"/>
</dbReference>